<evidence type="ECO:0000256" key="1">
    <source>
        <dbReference type="SAM" id="Phobius"/>
    </source>
</evidence>
<keyword evidence="1" id="KW-1133">Transmembrane helix</keyword>
<organism evidence="2 3">
    <name type="scientific">Maritalea mobilis</name>
    <dbReference type="NCBI Taxonomy" id="483324"/>
    <lineage>
        <taxon>Bacteria</taxon>
        <taxon>Pseudomonadati</taxon>
        <taxon>Pseudomonadota</taxon>
        <taxon>Alphaproteobacteria</taxon>
        <taxon>Hyphomicrobiales</taxon>
        <taxon>Devosiaceae</taxon>
        <taxon>Maritalea</taxon>
    </lineage>
</organism>
<feature type="transmembrane region" description="Helical" evidence="1">
    <location>
        <begin position="7"/>
        <end position="28"/>
    </location>
</feature>
<proteinExistence type="predicted"/>
<comment type="caution">
    <text evidence="2">The sequence shown here is derived from an EMBL/GenBank/DDBJ whole genome shotgun (WGS) entry which is preliminary data.</text>
</comment>
<sequence length="70" mass="7843">MMSLDKIALIIVIVAAGIYVGVMAFGIFASGVPLWPFFILLAIGIYLMSRVISDKLNNKEDKYYEDNIQE</sequence>
<gene>
    <name evidence="2" type="ORF">ATL17_2198</name>
</gene>
<reference evidence="2 3" key="1">
    <citation type="submission" date="2019-03" db="EMBL/GenBank/DDBJ databases">
        <title>Genomic Encyclopedia of Type Strains, Phase III (KMG-III): the genomes of soil and plant-associated and newly described type strains.</title>
        <authorList>
            <person name="Whitman W."/>
        </authorList>
    </citation>
    <scope>NUCLEOTIDE SEQUENCE [LARGE SCALE GENOMIC DNA]</scope>
    <source>
        <strain evidence="2 3">CGMCC 1.7002</strain>
    </source>
</reference>
<dbReference type="Proteomes" id="UP000295391">
    <property type="component" value="Unassembled WGS sequence"/>
</dbReference>
<dbReference type="EMBL" id="SNYR01000002">
    <property type="protein sequence ID" value="TDQ64184.1"/>
    <property type="molecule type" value="Genomic_DNA"/>
</dbReference>
<protein>
    <submittedName>
        <fullName evidence="2">Uncharacterized protein</fullName>
    </submittedName>
</protein>
<accession>A0A4V3DAY3</accession>
<evidence type="ECO:0000313" key="3">
    <source>
        <dbReference type="Proteomes" id="UP000295391"/>
    </source>
</evidence>
<evidence type="ECO:0000313" key="2">
    <source>
        <dbReference type="EMBL" id="TDQ64184.1"/>
    </source>
</evidence>
<name>A0A4V3DAY3_9HYPH</name>
<keyword evidence="3" id="KW-1185">Reference proteome</keyword>
<keyword evidence="1" id="KW-0812">Transmembrane</keyword>
<dbReference type="RefSeq" id="WP_133572805.1">
    <property type="nucleotide sequence ID" value="NZ_SNYR01000002.1"/>
</dbReference>
<keyword evidence="1" id="KW-0472">Membrane</keyword>
<dbReference type="AlphaFoldDB" id="A0A4V3DAY3"/>
<feature type="transmembrane region" description="Helical" evidence="1">
    <location>
        <begin position="34"/>
        <end position="52"/>
    </location>
</feature>